<evidence type="ECO:0000256" key="6">
    <source>
        <dbReference type="ARBA" id="ARBA00004642"/>
    </source>
</evidence>
<comment type="subcellular location">
    <subcellularLocation>
        <location evidence="1">Cell projection</location>
        <location evidence="1">Axon</location>
    </subcellularLocation>
    <subcellularLocation>
        <location evidence="5">Cell projection</location>
        <location evidence="5">Growth cone</location>
    </subcellularLocation>
    <subcellularLocation>
        <location evidence="3">Chromosome</location>
        <location evidence="3">Telomere</location>
    </subcellularLocation>
    <subcellularLocation>
        <location evidence="2">Cytoplasm</location>
    </subcellularLocation>
    <subcellularLocation>
        <location evidence="4">Nucleus</location>
        <location evidence="4">Nucleolus</location>
    </subcellularLocation>
    <subcellularLocation>
        <location evidence="6">Nucleus</location>
        <location evidence="6">Nucleoplasm</location>
    </subcellularLocation>
</comment>
<comment type="similarity">
    <text evidence="7">Belongs to the DNA2/NAM7 helicase family.</text>
</comment>
<evidence type="ECO:0000256" key="20">
    <source>
        <dbReference type="ARBA" id="ARBA00022895"/>
    </source>
</evidence>
<evidence type="ECO:0000256" key="28">
    <source>
        <dbReference type="ARBA" id="ARBA00064954"/>
    </source>
</evidence>
<proteinExistence type="inferred from homology"/>
<feature type="coiled-coil region" evidence="31">
    <location>
        <begin position="228"/>
        <end position="287"/>
    </location>
</feature>
<dbReference type="InterPro" id="IPR047187">
    <property type="entry name" value="SF1_C_Upf1"/>
</dbReference>
<feature type="domain" description="DNA2/NAM7 helicase helicase" evidence="33">
    <location>
        <begin position="85"/>
        <end position="368"/>
    </location>
</feature>
<keyword evidence="13" id="KW-0227">DNA damage</keyword>
<dbReference type="GO" id="GO:0048511">
    <property type="term" value="P:rhythmic process"/>
    <property type="evidence" value="ECO:0007669"/>
    <property type="project" value="UniProtKB-KW"/>
</dbReference>
<dbReference type="GO" id="GO:0005524">
    <property type="term" value="F:ATP binding"/>
    <property type="evidence" value="ECO:0007669"/>
    <property type="project" value="UniProtKB-KW"/>
</dbReference>
<feature type="compositionally biased region" description="Polar residues" evidence="32">
    <location>
        <begin position="649"/>
        <end position="665"/>
    </location>
</feature>
<dbReference type="PANTHER" id="PTHR10887:SF537">
    <property type="entry name" value="HELICASE SENATAXIN-RELATED"/>
    <property type="match status" value="1"/>
</dbReference>
<dbReference type="Pfam" id="PF13086">
    <property type="entry name" value="AAA_11"/>
    <property type="match status" value="1"/>
</dbReference>
<evidence type="ECO:0000256" key="18">
    <source>
        <dbReference type="ARBA" id="ARBA00022843"/>
    </source>
</evidence>
<evidence type="ECO:0000256" key="14">
    <source>
        <dbReference type="ARBA" id="ARBA00022782"/>
    </source>
</evidence>
<evidence type="ECO:0000256" key="15">
    <source>
        <dbReference type="ARBA" id="ARBA00022801"/>
    </source>
</evidence>
<dbReference type="GO" id="GO:0007399">
    <property type="term" value="P:nervous system development"/>
    <property type="evidence" value="ECO:0007669"/>
    <property type="project" value="UniProtKB-KW"/>
</dbReference>
<feature type="domain" description="DNA2/NAM7 helicase-like C-terminal" evidence="34">
    <location>
        <begin position="376"/>
        <end position="551"/>
    </location>
</feature>
<dbReference type="SUPFAM" id="SSF52540">
    <property type="entry name" value="P-loop containing nucleoside triphosphate hydrolases"/>
    <property type="match status" value="1"/>
</dbReference>
<evidence type="ECO:0000256" key="3">
    <source>
        <dbReference type="ARBA" id="ARBA00004574"/>
    </source>
</evidence>
<dbReference type="PANTHER" id="PTHR10887">
    <property type="entry name" value="DNA2/NAM7 HELICASE FAMILY"/>
    <property type="match status" value="1"/>
</dbReference>
<dbReference type="GO" id="GO:0016604">
    <property type="term" value="C:nuclear body"/>
    <property type="evidence" value="ECO:0007669"/>
    <property type="project" value="TreeGrafter"/>
</dbReference>
<gene>
    <name evidence="35" type="primary">SETX</name>
</gene>
<evidence type="ECO:0000256" key="25">
    <source>
        <dbReference type="ARBA" id="ARBA00023204"/>
    </source>
</evidence>
<keyword evidence="17" id="KW-0067">ATP-binding</keyword>
<evidence type="ECO:0000256" key="32">
    <source>
        <dbReference type="SAM" id="MobiDB-lite"/>
    </source>
</evidence>
<evidence type="ECO:0000256" key="11">
    <source>
        <dbReference type="ARBA" id="ARBA00022553"/>
    </source>
</evidence>
<evidence type="ECO:0000256" key="8">
    <source>
        <dbReference type="ARBA" id="ARBA00022454"/>
    </source>
</evidence>
<dbReference type="GO" id="GO:0000781">
    <property type="term" value="C:chromosome, telomeric region"/>
    <property type="evidence" value="ECO:0007669"/>
    <property type="project" value="UniProtKB-SubCell"/>
</dbReference>
<evidence type="ECO:0000256" key="30">
    <source>
        <dbReference type="ARBA" id="ARBA00082841"/>
    </source>
</evidence>
<dbReference type="InterPro" id="IPR027417">
    <property type="entry name" value="P-loop_NTPase"/>
</dbReference>
<evidence type="ECO:0000256" key="24">
    <source>
        <dbReference type="ARBA" id="ARBA00023172"/>
    </source>
</evidence>
<dbReference type="GeneTree" id="ENSGT00940000160918"/>
<comment type="subunit">
    <text evidence="28">Homodimer. Interacts with PER2; the interaction inhibits termination of circadian target genes. Interacts with CHD4, POLR2A, PRKDC and TRIM28. Interacts with UBE2I. Interacts (via N-terminus domain) with EXOSC9 (via C-terminus region); the interaction enhances SETX sumoylation. Interacts with NCL (via N-terminus domain). Interacts with PABPN1, PABPC1 and SF3B1. Interacts with SMN1/SMN2 and POLR2A; SMN1/SMN2 recruits SETX to POLR2A.</text>
</comment>
<dbReference type="GO" id="GO:0001147">
    <property type="term" value="F:transcription termination site sequence-specific DNA binding"/>
    <property type="evidence" value="ECO:0007669"/>
    <property type="project" value="TreeGrafter"/>
</dbReference>
<feature type="region of interest" description="Disordered" evidence="32">
    <location>
        <begin position="649"/>
        <end position="818"/>
    </location>
</feature>
<keyword evidence="11" id="KW-0597">Phosphoprotein</keyword>
<evidence type="ECO:0000256" key="7">
    <source>
        <dbReference type="ARBA" id="ARBA00007913"/>
    </source>
</evidence>
<evidence type="ECO:0000256" key="23">
    <source>
        <dbReference type="ARBA" id="ARBA00023108"/>
    </source>
</evidence>
<evidence type="ECO:0000313" key="36">
    <source>
        <dbReference type="Proteomes" id="UP000694391"/>
    </source>
</evidence>
<evidence type="ECO:0000256" key="31">
    <source>
        <dbReference type="SAM" id="Coils"/>
    </source>
</evidence>
<reference evidence="35" key="1">
    <citation type="submission" date="2025-08" db="UniProtKB">
        <authorList>
            <consortium name="Ensembl"/>
        </authorList>
    </citation>
    <scope>IDENTIFICATION</scope>
</reference>
<evidence type="ECO:0000256" key="17">
    <source>
        <dbReference type="ARBA" id="ARBA00022840"/>
    </source>
</evidence>
<keyword evidence="20" id="KW-0779">Telomere</keyword>
<dbReference type="Gene3D" id="3.40.50.300">
    <property type="entry name" value="P-loop containing nucleotide triphosphate hydrolases"/>
    <property type="match status" value="2"/>
</dbReference>
<dbReference type="InterPro" id="IPR041679">
    <property type="entry name" value="DNA2/NAM7-like_C"/>
</dbReference>
<evidence type="ECO:0000256" key="29">
    <source>
        <dbReference type="ARBA" id="ARBA00073642"/>
    </source>
</evidence>
<evidence type="ECO:0000259" key="33">
    <source>
        <dbReference type="Pfam" id="PF13086"/>
    </source>
</evidence>
<accession>A0A8C0LKF5</accession>
<dbReference type="GO" id="GO:0005730">
    <property type="term" value="C:nucleolus"/>
    <property type="evidence" value="ECO:0007669"/>
    <property type="project" value="UniProtKB-SubCell"/>
</dbReference>
<dbReference type="GO" id="GO:0007283">
    <property type="term" value="P:spermatogenesis"/>
    <property type="evidence" value="ECO:0007669"/>
    <property type="project" value="UniProtKB-KW"/>
</dbReference>
<dbReference type="Proteomes" id="UP000694391">
    <property type="component" value="Unplaced"/>
</dbReference>
<keyword evidence="26" id="KW-0539">Nucleus</keyword>
<evidence type="ECO:0000256" key="12">
    <source>
        <dbReference type="ARBA" id="ARBA00022741"/>
    </source>
</evidence>
<feature type="compositionally biased region" description="Basic and acidic residues" evidence="32">
    <location>
        <begin position="796"/>
        <end position="812"/>
    </location>
</feature>
<keyword evidence="8" id="KW-0158">Chromosome</keyword>
<keyword evidence="19" id="KW-0744">Spermatogenesis</keyword>
<dbReference type="InterPro" id="IPR045055">
    <property type="entry name" value="DNA2/NAM7-like"/>
</dbReference>
<evidence type="ECO:0000256" key="26">
    <source>
        <dbReference type="ARBA" id="ARBA00023242"/>
    </source>
</evidence>
<protein>
    <recommendedName>
        <fullName evidence="29">Probable helicase senataxin</fullName>
    </recommendedName>
    <alternativeName>
        <fullName evidence="30">SEN1 homolog</fullName>
    </alternativeName>
</protein>
<keyword evidence="14" id="KW-0221">Differentiation</keyword>
<evidence type="ECO:0000256" key="4">
    <source>
        <dbReference type="ARBA" id="ARBA00004604"/>
    </source>
</evidence>
<feature type="compositionally biased region" description="Basic and acidic residues" evidence="32">
    <location>
        <begin position="666"/>
        <end position="692"/>
    </location>
</feature>
<dbReference type="GO" id="GO:0006310">
    <property type="term" value="P:DNA recombination"/>
    <property type="evidence" value="ECO:0007669"/>
    <property type="project" value="UniProtKB-KW"/>
</dbReference>
<dbReference type="FunFam" id="3.40.50.300:FF:000798">
    <property type="entry name" value="Probable helicase senataxin"/>
    <property type="match status" value="1"/>
</dbReference>
<evidence type="ECO:0000256" key="10">
    <source>
        <dbReference type="ARBA" id="ARBA00022499"/>
    </source>
</evidence>
<dbReference type="GO" id="GO:0006281">
    <property type="term" value="P:DNA repair"/>
    <property type="evidence" value="ECO:0007669"/>
    <property type="project" value="UniProtKB-KW"/>
</dbReference>
<dbReference type="CDD" id="cd18042">
    <property type="entry name" value="DEXXQc_SETX"/>
    <property type="match status" value="1"/>
</dbReference>
<keyword evidence="22 31" id="KW-0175">Coiled coil</keyword>
<reference evidence="35" key="2">
    <citation type="submission" date="2025-09" db="UniProtKB">
        <authorList>
            <consortium name="Ensembl"/>
        </authorList>
    </citation>
    <scope>IDENTIFICATION</scope>
</reference>
<evidence type="ECO:0000256" key="19">
    <source>
        <dbReference type="ARBA" id="ARBA00022871"/>
    </source>
</evidence>
<dbReference type="GO" id="GO:0006369">
    <property type="term" value="P:termination of RNA polymerase II transcription"/>
    <property type="evidence" value="ECO:0007669"/>
    <property type="project" value="TreeGrafter"/>
</dbReference>
<keyword evidence="10" id="KW-1017">Isopeptide bond</keyword>
<sequence length="818" mass="92260">VRNGKSECFLYIQTQDNLPVNLNEFVKCVVISSLVTTQRKLKAMSLLSGRNQLARAVLNPNPMDFCTKDLLTTTSERIVAYLRDFNEDQKKAIETAYAMVKHSPSVAKICLIHGPPGTGKSKTIVGLLYRLLTENQRKGHSDENSNAKIKQNRVLVCAPSNAAVDELMKKIILEFKEKCKDKKNPLGNCGDINLVRLGPEKSINNEVLKFSLDSQVNHRMKKDLPSHVQEMHRRKEFLDRQLDELSRQRALCRGGREIQRQELDEKIAKVSKERQELASKIKEVQGRPQKTQSIIILESHVICCTLSTSGGLLLESAFRGQGGVPFSCVIVDEAGQSCEVETLTPLIHRCNKLILVGDPKQLPPTVISMKAQEYGYDQSMMARFYKLLEDNVEHNMIGRLPVLQLTVQYRMHPDICLFPSNYVYNRSLKTNRQTETNRCSSDWPFQPYLVFDVGDGSERRDNDSYVNVQEIKLVMEIIKLIKDKRRDVTFRNIGIITHYKAQKTMIQKDLDKEFDRKGPAEVDTVDGFQGRQKDCVIVTCVRANAMQGSIGVSFFICEVDALSDLFLWDLENQHWNHLIQDAQKRGAIIKTCDKNYRHDAAKILKLKPVLQRSLTHPPAIAPEASRPQDGLLSGKLDSEFAKTSFTSSLYHTASDSKESAGTVTTKDPERPPIQDRLRDPRLLRRLGMDPEARGTCLREPQPLSPQHLGATPPSGEPGFPMSHQDPGGVPQATTQGATPNNHRPHVQGEPPAAGTDVPTSKRKGDWEAGLSHRRESRAFSEGDQESWSPNSKHSRRNLDWDRRGLEKDDSGSKKRKLL</sequence>
<dbReference type="GO" id="GO:0004386">
    <property type="term" value="F:helicase activity"/>
    <property type="evidence" value="ECO:0007669"/>
    <property type="project" value="UniProtKB-KW"/>
</dbReference>
<dbReference type="InterPro" id="IPR041677">
    <property type="entry name" value="DNA2/NAM7_AAA_11"/>
</dbReference>
<keyword evidence="15" id="KW-0378">Hydrolase</keyword>
<evidence type="ECO:0000259" key="34">
    <source>
        <dbReference type="Pfam" id="PF13087"/>
    </source>
</evidence>
<dbReference type="Ensembl" id="ENSCAFT00020036289.1">
    <property type="protein sequence ID" value="ENSCAFP00020031426.1"/>
    <property type="gene ID" value="ENSCAFG00020024489.1"/>
</dbReference>
<keyword evidence="12" id="KW-0547">Nucleotide-binding</keyword>
<feature type="compositionally biased region" description="Basic and acidic residues" evidence="32">
    <location>
        <begin position="762"/>
        <end position="780"/>
    </location>
</feature>
<keyword evidence="18" id="KW-0832">Ubl conjugation</keyword>
<evidence type="ECO:0000256" key="13">
    <source>
        <dbReference type="ARBA" id="ARBA00022763"/>
    </source>
</evidence>
<dbReference type="AlphaFoldDB" id="A0A8C0LKF5"/>
<dbReference type="FunFam" id="3.40.50.300:FF:000810">
    <property type="entry name" value="probable helicase senataxin"/>
    <property type="match status" value="1"/>
</dbReference>
<keyword evidence="23" id="KW-0090">Biological rhythms</keyword>
<keyword evidence="24" id="KW-0233">DNA recombination</keyword>
<organism evidence="35 36">
    <name type="scientific">Canis lupus dingo</name>
    <name type="common">dingo</name>
    <dbReference type="NCBI Taxonomy" id="286419"/>
    <lineage>
        <taxon>Eukaryota</taxon>
        <taxon>Metazoa</taxon>
        <taxon>Chordata</taxon>
        <taxon>Craniata</taxon>
        <taxon>Vertebrata</taxon>
        <taxon>Euteleostomi</taxon>
        <taxon>Mammalia</taxon>
        <taxon>Eutheria</taxon>
        <taxon>Laurasiatheria</taxon>
        <taxon>Carnivora</taxon>
        <taxon>Caniformia</taxon>
        <taxon>Canidae</taxon>
        <taxon>Canis</taxon>
    </lineage>
</organism>
<keyword evidence="9" id="KW-0963">Cytoplasm</keyword>
<evidence type="ECO:0000256" key="21">
    <source>
        <dbReference type="ARBA" id="ARBA00022902"/>
    </source>
</evidence>
<dbReference type="GO" id="GO:0016787">
    <property type="term" value="F:hydrolase activity"/>
    <property type="evidence" value="ECO:0007669"/>
    <property type="project" value="UniProtKB-KW"/>
</dbReference>
<keyword evidence="36" id="KW-1185">Reference proteome</keyword>
<keyword evidence="27" id="KW-0966">Cell projection</keyword>
<evidence type="ECO:0000256" key="9">
    <source>
        <dbReference type="ARBA" id="ARBA00022490"/>
    </source>
</evidence>
<evidence type="ECO:0000256" key="22">
    <source>
        <dbReference type="ARBA" id="ARBA00023054"/>
    </source>
</evidence>
<dbReference type="CDD" id="cd18808">
    <property type="entry name" value="SF1_C_Upf1"/>
    <property type="match status" value="1"/>
</dbReference>
<feature type="compositionally biased region" description="Polar residues" evidence="32">
    <location>
        <begin position="731"/>
        <end position="741"/>
    </location>
</feature>
<evidence type="ECO:0000256" key="1">
    <source>
        <dbReference type="ARBA" id="ARBA00004489"/>
    </source>
</evidence>
<dbReference type="GO" id="GO:0030426">
    <property type="term" value="C:growth cone"/>
    <property type="evidence" value="ECO:0007669"/>
    <property type="project" value="UniProtKB-SubCell"/>
</dbReference>
<keyword evidence="21" id="KW-0524">Neurogenesis</keyword>
<name>A0A8C0LKF5_CANLU</name>
<dbReference type="Pfam" id="PF13087">
    <property type="entry name" value="AAA_12"/>
    <property type="match status" value="1"/>
</dbReference>
<dbReference type="GO" id="GO:0030154">
    <property type="term" value="P:cell differentiation"/>
    <property type="evidence" value="ECO:0007669"/>
    <property type="project" value="UniProtKB-KW"/>
</dbReference>
<dbReference type="GO" id="GO:0005737">
    <property type="term" value="C:cytoplasm"/>
    <property type="evidence" value="ECO:0007669"/>
    <property type="project" value="UniProtKB-SubCell"/>
</dbReference>
<evidence type="ECO:0000313" key="35">
    <source>
        <dbReference type="Ensembl" id="ENSCAFP00020031426.1"/>
    </source>
</evidence>
<evidence type="ECO:0000256" key="2">
    <source>
        <dbReference type="ARBA" id="ARBA00004496"/>
    </source>
</evidence>
<keyword evidence="16" id="KW-0347">Helicase</keyword>
<keyword evidence="25" id="KW-0234">DNA repair</keyword>
<evidence type="ECO:0000256" key="16">
    <source>
        <dbReference type="ARBA" id="ARBA00022806"/>
    </source>
</evidence>
<evidence type="ECO:0000256" key="5">
    <source>
        <dbReference type="ARBA" id="ARBA00004624"/>
    </source>
</evidence>
<evidence type="ECO:0000256" key="27">
    <source>
        <dbReference type="ARBA" id="ARBA00023273"/>
    </source>
</evidence>